<dbReference type="GO" id="GO:0003677">
    <property type="term" value="F:DNA binding"/>
    <property type="evidence" value="ECO:0007669"/>
    <property type="project" value="UniProtKB-UniRule"/>
</dbReference>
<keyword evidence="2 12" id="KW-0235">DNA replication</keyword>
<evidence type="ECO:0000256" key="9">
    <source>
        <dbReference type="ARBA" id="ARBA00023125"/>
    </source>
</evidence>
<dbReference type="SMART" id="SM00487">
    <property type="entry name" value="DEXDc"/>
    <property type="match status" value="1"/>
</dbReference>
<organism evidence="14 15">
    <name type="scientific">Peloplasma aerotolerans</name>
    <dbReference type="NCBI Taxonomy" id="3044389"/>
    <lineage>
        <taxon>Bacteria</taxon>
        <taxon>Bacillati</taxon>
        <taxon>Mycoplasmatota</taxon>
        <taxon>Mollicutes</taxon>
        <taxon>Acholeplasmatales</taxon>
        <taxon>Acholeplasmataceae</taxon>
        <taxon>Peloplasma</taxon>
    </lineage>
</organism>
<sequence>MYAKVIIDIKHEDVNRFFDYIIPQKYEDFLERGMRVLVPFGKQTRMGYVTEIITESLDATKEILEVLDVIPSINEELFSLMNYIKNHVPALYSSIFSTVIPSELAVNYTKVVEMVKPELVPDDLKPYFNKKGIWRLKRKDQVYYPRLKKLRDSKDQEIIKIKTVIKEKGTTKTDKTYTYNQNHHYKRIYHYEIVIDLFNMKKEYTRKELTDQGLTASNINTLVKNQVLFEQEKDVFREIEHQFDLSDKKVVLTDEQQNVVNQIVNSLDKQETFLLKGITGSGKTEVYLEVISKVIEQNKQVLVLVPEITLVAQMAKRLKSRFDDVAIYHSALSSGERFDQYKKIQSGKASIVLGTRSAVFLPMEDLGLVIIDEEHDDSYIQKEQVIYDAVEIALERAKHHQIPVLLGSATPSITSMYEAMNNRFTLLELTKRPLNLEIPTIQYVDMRLELEKNNTSIFSKTLLDAMKKRIEMKEQTILLFNRKGYAPFVLCRACGDVPQCPHCDISLTYYKEKKSLKCHYCGYEKPFDNTCSVCNASKVKEVGTGIEYVEQVLKKQMPKARVLRMDKNATRIKGSHEIIWNNFLNEEADILLGTQMIAKGLDFPKVTLVGVLMADLLLKVPSYKSTENAYMLLAQVTGRSGRFYPGEAIIQGYDIGHFAIKSVNQTYETFYQEALYNRKLMNYPPFKNTSQILISGESYLKTYQRAFMLKKALSSLSCDVLGPSQALITKIKDYYRFTITLKYETIEKQELFDLLEAHEFDDIKIRYFPYLDIV</sequence>
<evidence type="ECO:0000256" key="10">
    <source>
        <dbReference type="ARBA" id="ARBA00023235"/>
    </source>
</evidence>
<gene>
    <name evidence="12 14" type="primary">priA</name>
    <name evidence="14" type="ORF">QJ521_07485</name>
</gene>
<keyword evidence="10 12" id="KW-0413">Isomerase</keyword>
<keyword evidence="8 12" id="KW-0067">ATP-binding</keyword>
<dbReference type="EC" id="5.6.2.4" evidence="12"/>
<accession>A0AAW6UEH4</accession>
<dbReference type="GO" id="GO:0008270">
    <property type="term" value="F:zinc ion binding"/>
    <property type="evidence" value="ECO:0007669"/>
    <property type="project" value="UniProtKB-UniRule"/>
</dbReference>
<dbReference type="GO" id="GO:0006269">
    <property type="term" value="P:DNA replication, synthesis of primer"/>
    <property type="evidence" value="ECO:0007669"/>
    <property type="project" value="UniProtKB-KW"/>
</dbReference>
<dbReference type="Pfam" id="PF18074">
    <property type="entry name" value="PriA_C"/>
    <property type="match status" value="1"/>
</dbReference>
<dbReference type="Proteomes" id="UP001431532">
    <property type="component" value="Unassembled WGS sequence"/>
</dbReference>
<dbReference type="AlphaFoldDB" id="A0AAW6UEH4"/>
<dbReference type="EMBL" id="JASCXW010000027">
    <property type="protein sequence ID" value="MDI6453403.1"/>
    <property type="molecule type" value="Genomic_DNA"/>
</dbReference>
<dbReference type="Pfam" id="PF00271">
    <property type="entry name" value="Helicase_C"/>
    <property type="match status" value="1"/>
</dbReference>
<evidence type="ECO:0000256" key="2">
    <source>
        <dbReference type="ARBA" id="ARBA00022705"/>
    </source>
</evidence>
<comment type="caution">
    <text evidence="14">The sequence shown here is derived from an EMBL/GenBank/DDBJ whole genome shotgun (WGS) entry which is preliminary data.</text>
</comment>
<dbReference type="InterPro" id="IPR041236">
    <property type="entry name" value="PriA_C"/>
</dbReference>
<keyword evidence="5 12" id="KW-0378">Hydrolase</keyword>
<feature type="binding site" evidence="12">
    <location>
        <position position="491"/>
    </location>
    <ligand>
        <name>Zn(2+)</name>
        <dbReference type="ChEBI" id="CHEBI:29105"/>
        <label>1</label>
    </ligand>
</feature>
<comment type="catalytic activity">
    <reaction evidence="12">
        <text>Couples ATP hydrolysis with the unwinding of duplex DNA by translocating in the 3'-5' direction.</text>
        <dbReference type="EC" id="5.6.2.4"/>
    </reaction>
</comment>
<dbReference type="GO" id="GO:1990077">
    <property type="term" value="C:primosome complex"/>
    <property type="evidence" value="ECO:0007669"/>
    <property type="project" value="UniProtKB-UniRule"/>
</dbReference>
<evidence type="ECO:0000256" key="11">
    <source>
        <dbReference type="ARBA" id="ARBA00048988"/>
    </source>
</evidence>
<reference evidence="14" key="1">
    <citation type="submission" date="2023-05" db="EMBL/GenBank/DDBJ databases">
        <title>Mariniplasma microaerophilum sp. nov., a novel anaerobic mollicute isolated from terrestrial mud volcano, Taman Peninsula, Russia.</title>
        <authorList>
            <person name="Khomyakova M.A."/>
            <person name="Merkel A.Y."/>
            <person name="Slobodkin A.I."/>
        </authorList>
    </citation>
    <scope>NUCLEOTIDE SEQUENCE</scope>
    <source>
        <strain evidence="14">M4Ah</strain>
    </source>
</reference>
<comment type="function">
    <text evidence="12">Initiates the restart of stalled replication forks, which reloads the replicative helicase on sites other than the origin of replication. Recognizes and binds to abandoned replication forks and remodels them to uncover a helicase loading site. Promotes assembly of the primosome at these replication forks.</text>
</comment>
<dbReference type="InterPro" id="IPR027417">
    <property type="entry name" value="P-loop_NTPase"/>
</dbReference>
<dbReference type="GO" id="GO:0006270">
    <property type="term" value="P:DNA replication initiation"/>
    <property type="evidence" value="ECO:0007669"/>
    <property type="project" value="TreeGrafter"/>
</dbReference>
<evidence type="ECO:0000259" key="13">
    <source>
        <dbReference type="PROSITE" id="PS51192"/>
    </source>
</evidence>
<feature type="binding site" evidence="12">
    <location>
        <position position="521"/>
    </location>
    <ligand>
        <name>Zn(2+)</name>
        <dbReference type="ChEBI" id="CHEBI:29105"/>
        <label>2</label>
    </ligand>
</feature>
<keyword evidence="1 12" id="KW-0639">Primosome</keyword>
<dbReference type="Gene3D" id="3.40.50.300">
    <property type="entry name" value="P-loop containing nucleotide triphosphate hydrolases"/>
    <property type="match status" value="2"/>
</dbReference>
<evidence type="ECO:0000256" key="12">
    <source>
        <dbReference type="HAMAP-Rule" id="MF_00983"/>
    </source>
</evidence>
<keyword evidence="4 12" id="KW-0547">Nucleotide-binding</keyword>
<dbReference type="InterPro" id="IPR014001">
    <property type="entry name" value="Helicase_ATP-bd"/>
</dbReference>
<feature type="binding site" evidence="12">
    <location>
        <position position="503"/>
    </location>
    <ligand>
        <name>Zn(2+)</name>
        <dbReference type="ChEBI" id="CHEBI:29105"/>
        <label>2</label>
    </ligand>
</feature>
<proteinExistence type="inferred from homology"/>
<evidence type="ECO:0000256" key="6">
    <source>
        <dbReference type="ARBA" id="ARBA00022806"/>
    </source>
</evidence>
<keyword evidence="6 12" id="KW-0347">Helicase</keyword>
<feature type="binding site" evidence="12">
    <location>
        <position position="500"/>
    </location>
    <ligand>
        <name>Zn(2+)</name>
        <dbReference type="ChEBI" id="CHEBI:29105"/>
        <label>2</label>
    </ligand>
</feature>
<dbReference type="PANTHER" id="PTHR30580:SF1">
    <property type="entry name" value="COMF OPERON PROTEIN 1"/>
    <property type="match status" value="1"/>
</dbReference>
<evidence type="ECO:0000256" key="4">
    <source>
        <dbReference type="ARBA" id="ARBA00022741"/>
    </source>
</evidence>
<dbReference type="Pfam" id="PF18319">
    <property type="entry name" value="Zn_ribbon_PriA"/>
    <property type="match status" value="1"/>
</dbReference>
<feature type="binding site" evidence="12">
    <location>
        <position position="534"/>
    </location>
    <ligand>
        <name>Zn(2+)</name>
        <dbReference type="ChEBI" id="CHEBI:29105"/>
        <label>1</label>
    </ligand>
</feature>
<dbReference type="InterPro" id="IPR011545">
    <property type="entry name" value="DEAD/DEAH_box_helicase_dom"/>
</dbReference>
<evidence type="ECO:0000313" key="15">
    <source>
        <dbReference type="Proteomes" id="UP001431532"/>
    </source>
</evidence>
<dbReference type="RefSeq" id="WP_282839836.1">
    <property type="nucleotide sequence ID" value="NZ_JASCXW010000027.1"/>
</dbReference>
<evidence type="ECO:0000313" key="14">
    <source>
        <dbReference type="EMBL" id="MDI6453403.1"/>
    </source>
</evidence>
<feature type="domain" description="Helicase ATP-binding" evidence="13">
    <location>
        <begin position="264"/>
        <end position="429"/>
    </location>
</feature>
<dbReference type="FunFam" id="3.40.50.300:FF:000489">
    <property type="entry name" value="Primosome assembly protein PriA"/>
    <property type="match status" value="1"/>
</dbReference>
<dbReference type="PANTHER" id="PTHR30580">
    <property type="entry name" value="PRIMOSOMAL PROTEIN N"/>
    <property type="match status" value="1"/>
</dbReference>
<comment type="catalytic activity">
    <reaction evidence="11 12">
        <text>ATP + H2O = ADP + phosphate + H(+)</text>
        <dbReference type="Rhea" id="RHEA:13065"/>
        <dbReference type="ChEBI" id="CHEBI:15377"/>
        <dbReference type="ChEBI" id="CHEBI:15378"/>
        <dbReference type="ChEBI" id="CHEBI:30616"/>
        <dbReference type="ChEBI" id="CHEBI:43474"/>
        <dbReference type="ChEBI" id="CHEBI:456216"/>
        <dbReference type="EC" id="5.6.2.4"/>
    </reaction>
</comment>
<dbReference type="GO" id="GO:0006310">
    <property type="term" value="P:DNA recombination"/>
    <property type="evidence" value="ECO:0007669"/>
    <property type="project" value="InterPro"/>
</dbReference>
<dbReference type="PROSITE" id="PS51192">
    <property type="entry name" value="HELICASE_ATP_BIND_1"/>
    <property type="match status" value="1"/>
</dbReference>
<keyword evidence="3 12" id="KW-0479">Metal-binding</keyword>
<comment type="cofactor">
    <cofactor evidence="12">
        <name>Zn(2+)</name>
        <dbReference type="ChEBI" id="CHEBI:29105"/>
    </cofactor>
    <text evidence="12">Binds 2 zinc ions per subunit.</text>
</comment>
<keyword evidence="7 12" id="KW-0862">Zinc</keyword>
<comment type="subunit">
    <text evidence="12">Component of the replication restart primosome.</text>
</comment>
<dbReference type="Gene3D" id="3.40.1440.60">
    <property type="entry name" value="PriA, 3(prime) DNA-binding domain"/>
    <property type="match status" value="1"/>
</dbReference>
<feature type="binding site" evidence="12">
    <location>
        <position position="518"/>
    </location>
    <ligand>
        <name>Zn(2+)</name>
        <dbReference type="ChEBI" id="CHEBI:29105"/>
        <label>2</label>
    </ligand>
</feature>
<dbReference type="Pfam" id="PF17764">
    <property type="entry name" value="PriA_3primeBD"/>
    <property type="match status" value="1"/>
</dbReference>
<dbReference type="InterPro" id="IPR042115">
    <property type="entry name" value="PriA_3primeBD_sf"/>
</dbReference>
<dbReference type="GO" id="GO:0005524">
    <property type="term" value="F:ATP binding"/>
    <property type="evidence" value="ECO:0007669"/>
    <property type="project" value="UniProtKB-UniRule"/>
</dbReference>
<feature type="binding site" evidence="12">
    <location>
        <position position="494"/>
    </location>
    <ligand>
        <name>Zn(2+)</name>
        <dbReference type="ChEBI" id="CHEBI:29105"/>
        <label>1</label>
    </ligand>
</feature>
<dbReference type="InterPro" id="IPR005259">
    <property type="entry name" value="PriA"/>
</dbReference>
<evidence type="ECO:0000256" key="5">
    <source>
        <dbReference type="ARBA" id="ARBA00022801"/>
    </source>
</evidence>
<dbReference type="HAMAP" id="MF_00983">
    <property type="entry name" value="PriA"/>
    <property type="match status" value="1"/>
</dbReference>
<keyword evidence="15" id="KW-1185">Reference proteome</keyword>
<dbReference type="NCBIfam" id="TIGR00595">
    <property type="entry name" value="priA"/>
    <property type="match status" value="1"/>
</dbReference>
<keyword evidence="9 12" id="KW-0238">DNA-binding</keyword>
<dbReference type="SUPFAM" id="SSF52540">
    <property type="entry name" value="P-loop containing nucleoside triphosphate hydrolases"/>
    <property type="match status" value="2"/>
</dbReference>
<dbReference type="InterPro" id="IPR001650">
    <property type="entry name" value="Helicase_C-like"/>
</dbReference>
<dbReference type="InterPro" id="IPR040498">
    <property type="entry name" value="PriA_CRR"/>
</dbReference>
<evidence type="ECO:0000256" key="8">
    <source>
        <dbReference type="ARBA" id="ARBA00022840"/>
    </source>
</evidence>
<protein>
    <recommendedName>
        <fullName evidence="12">Replication restart protein PriA</fullName>
    </recommendedName>
    <alternativeName>
        <fullName evidence="12">ATP-dependent DNA helicase PriA</fullName>
        <ecNumber evidence="12">5.6.2.4</ecNumber>
    </alternativeName>
    <alternativeName>
        <fullName evidence="12">DNA 3'-5' helicase PriA</fullName>
    </alternativeName>
</protein>
<evidence type="ECO:0000256" key="7">
    <source>
        <dbReference type="ARBA" id="ARBA00022833"/>
    </source>
</evidence>
<evidence type="ECO:0000256" key="1">
    <source>
        <dbReference type="ARBA" id="ARBA00022515"/>
    </source>
</evidence>
<dbReference type="Pfam" id="PF00270">
    <property type="entry name" value="DEAD"/>
    <property type="match status" value="1"/>
</dbReference>
<name>A0AAW6UEH4_9MOLU</name>
<dbReference type="GO" id="GO:0016787">
    <property type="term" value="F:hydrolase activity"/>
    <property type="evidence" value="ECO:0007669"/>
    <property type="project" value="UniProtKB-KW"/>
</dbReference>
<comment type="similarity">
    <text evidence="12">Belongs to the helicase family. PriA subfamily.</text>
</comment>
<dbReference type="GO" id="GO:0006302">
    <property type="term" value="P:double-strand break repair"/>
    <property type="evidence" value="ECO:0007669"/>
    <property type="project" value="InterPro"/>
</dbReference>
<evidence type="ECO:0000256" key="3">
    <source>
        <dbReference type="ARBA" id="ARBA00022723"/>
    </source>
</evidence>
<dbReference type="GO" id="GO:0043138">
    <property type="term" value="F:3'-5' DNA helicase activity"/>
    <property type="evidence" value="ECO:0007669"/>
    <property type="project" value="UniProtKB-EC"/>
</dbReference>
<dbReference type="InterPro" id="IPR041222">
    <property type="entry name" value="PriA_3primeBD"/>
</dbReference>
<dbReference type="CDD" id="cd17929">
    <property type="entry name" value="DEXHc_priA"/>
    <property type="match status" value="1"/>
</dbReference>
<feature type="binding site" evidence="12">
    <location>
        <position position="531"/>
    </location>
    <ligand>
        <name>Zn(2+)</name>
        <dbReference type="ChEBI" id="CHEBI:29105"/>
        <label>1</label>
    </ligand>
</feature>